<gene>
    <name evidence="1" type="ORF">AYJ70_19150</name>
</gene>
<dbReference type="GO" id="GO:0006310">
    <property type="term" value="P:DNA recombination"/>
    <property type="evidence" value="ECO:0007669"/>
    <property type="project" value="InterPro"/>
</dbReference>
<evidence type="ECO:0000313" key="1">
    <source>
        <dbReference type="EMBL" id="OAH46235.1"/>
    </source>
</evidence>
<comment type="caution">
    <text evidence="1">The sequence shown here is derived from an EMBL/GenBank/DDBJ whole genome shotgun (WGS) entry which is preliminary data.</text>
</comment>
<protein>
    <recommendedName>
        <fullName evidence="3">Recombination-associated protein RdgC</fullName>
    </recommendedName>
</protein>
<dbReference type="Proteomes" id="UP000077242">
    <property type="component" value="Unassembled WGS sequence"/>
</dbReference>
<organism evidence="1 2">
    <name type="scientific">Pseudomonas monteilii</name>
    <dbReference type="NCBI Taxonomy" id="76759"/>
    <lineage>
        <taxon>Bacteria</taxon>
        <taxon>Pseudomonadati</taxon>
        <taxon>Pseudomonadota</taxon>
        <taxon>Gammaproteobacteria</taxon>
        <taxon>Pseudomonadales</taxon>
        <taxon>Pseudomonadaceae</taxon>
        <taxon>Pseudomonas</taxon>
    </lineage>
</organism>
<dbReference type="EMBL" id="LSTU01000056">
    <property type="protein sequence ID" value="OAH46235.1"/>
    <property type="molecule type" value="Genomic_DNA"/>
</dbReference>
<reference evidence="2" key="1">
    <citation type="submission" date="2016-02" db="EMBL/GenBank/DDBJ databases">
        <title>Dietzia cinnamea strain CD11_5 genome sequencing and assembly.</title>
        <authorList>
            <person name="Kaur G."/>
            <person name="Nair G.R."/>
            <person name="Mayilraj S."/>
        </authorList>
    </citation>
    <scope>NUCLEOTIDE SEQUENCE [LARGE SCALE GENOMIC DNA]</scope>
    <source>
        <strain evidence="2">CD10_2</strain>
    </source>
</reference>
<dbReference type="RefSeq" id="WP_063977494.1">
    <property type="nucleotide sequence ID" value="NZ_LSTU01000056.1"/>
</dbReference>
<dbReference type="Pfam" id="PF04381">
    <property type="entry name" value="RdgC"/>
    <property type="match status" value="1"/>
</dbReference>
<dbReference type="AlphaFoldDB" id="A0AAP7FKE6"/>
<accession>A0AAP7FKE6</accession>
<dbReference type="InterPro" id="IPR007476">
    <property type="entry name" value="RdgC"/>
</dbReference>
<name>A0AAP7FKE6_9PSED</name>
<sequence length="82" mass="9348">MFSNLHLYRITEPWSLAPAELAKRLEKRAFTPCAGSVTKTQGWVEPRVGGGLVLEVQKQILLTLCFEEKKMGFGEQWNRKPT</sequence>
<evidence type="ECO:0000313" key="2">
    <source>
        <dbReference type="Proteomes" id="UP000077242"/>
    </source>
</evidence>
<proteinExistence type="predicted"/>
<evidence type="ECO:0008006" key="3">
    <source>
        <dbReference type="Google" id="ProtNLM"/>
    </source>
</evidence>